<dbReference type="Proteomes" id="UP000664032">
    <property type="component" value="Unassembled WGS sequence"/>
</dbReference>
<evidence type="ECO:0000313" key="2">
    <source>
        <dbReference type="Proteomes" id="UP000664032"/>
    </source>
</evidence>
<name>A0ACB8HFD7_PSICU</name>
<gene>
    <name evidence="1" type="ORF">JR316_0000788</name>
</gene>
<accession>A0ACB8HFD7</accession>
<evidence type="ECO:0000313" key="1">
    <source>
        <dbReference type="EMBL" id="KAH9486723.1"/>
    </source>
</evidence>
<dbReference type="EMBL" id="JAFIQS020000001">
    <property type="protein sequence ID" value="KAH9486723.1"/>
    <property type="molecule type" value="Genomic_DNA"/>
</dbReference>
<keyword evidence="2" id="KW-1185">Reference proteome</keyword>
<comment type="caution">
    <text evidence="1">The sequence shown here is derived from an EMBL/GenBank/DDBJ whole genome shotgun (WGS) entry which is preliminary data.</text>
</comment>
<organism evidence="1 2">
    <name type="scientific">Psilocybe cubensis</name>
    <name type="common">Psychedelic mushroom</name>
    <name type="synonym">Stropharia cubensis</name>
    <dbReference type="NCBI Taxonomy" id="181762"/>
    <lineage>
        <taxon>Eukaryota</taxon>
        <taxon>Fungi</taxon>
        <taxon>Dikarya</taxon>
        <taxon>Basidiomycota</taxon>
        <taxon>Agaricomycotina</taxon>
        <taxon>Agaricomycetes</taxon>
        <taxon>Agaricomycetidae</taxon>
        <taxon>Agaricales</taxon>
        <taxon>Agaricineae</taxon>
        <taxon>Strophariaceae</taxon>
        <taxon>Psilocybe</taxon>
    </lineage>
</organism>
<proteinExistence type="predicted"/>
<sequence>MSQDSFPALPGFYRLLFLYLEPMSTIAPFLMVWISPGSAWFHHELIPSDNGPTGVLSPRTQMAIWQLANCYLLLGLISSLVFRSVRDALPNNPAAQERILGASFLALGIADASAVLRTTLESQR</sequence>
<protein>
    <submittedName>
        <fullName evidence="1">Uncharacterized protein</fullName>
    </submittedName>
</protein>
<reference evidence="1" key="1">
    <citation type="submission" date="2021-10" db="EMBL/GenBank/DDBJ databases">
        <title>Psilocybe cubensis genome.</title>
        <authorList>
            <person name="Mckernan K.J."/>
            <person name="Crawford S."/>
            <person name="Trippe A."/>
            <person name="Kane L.T."/>
            <person name="Mclaughlin S."/>
        </authorList>
    </citation>
    <scope>NUCLEOTIDE SEQUENCE</scope>
    <source>
        <strain evidence="1">MGC-MH-2018</strain>
    </source>
</reference>